<name>A0ACC2UWI0_9TREE</name>
<gene>
    <name evidence="1" type="ORF">QFC20_007723</name>
</gene>
<evidence type="ECO:0000313" key="2">
    <source>
        <dbReference type="Proteomes" id="UP001230649"/>
    </source>
</evidence>
<accession>A0ACC2UWI0</accession>
<dbReference type="EMBL" id="JASBWS010000211">
    <property type="protein sequence ID" value="KAJ9091116.1"/>
    <property type="molecule type" value="Genomic_DNA"/>
</dbReference>
<organism evidence="1 2">
    <name type="scientific">Naganishia adeliensis</name>
    <dbReference type="NCBI Taxonomy" id="92952"/>
    <lineage>
        <taxon>Eukaryota</taxon>
        <taxon>Fungi</taxon>
        <taxon>Dikarya</taxon>
        <taxon>Basidiomycota</taxon>
        <taxon>Agaricomycotina</taxon>
        <taxon>Tremellomycetes</taxon>
        <taxon>Filobasidiales</taxon>
        <taxon>Filobasidiaceae</taxon>
        <taxon>Naganishia</taxon>
    </lineage>
</organism>
<evidence type="ECO:0000313" key="1">
    <source>
        <dbReference type="EMBL" id="KAJ9091116.1"/>
    </source>
</evidence>
<sequence length="164" mass="18567">MDSTLANCGLYLQHVLESYSFTKERQVELQKDIDSWVSALMQEHYQELLEESGLNLIVKGLTDESDTPLSRVPGAEAKAVTQAMRTFDNFLASLDILTSPRLSLLTSARISSDIHRFALENIAKDYDRIYSAVMDKDNKYEFPSTLLSRHPEDVYMLLGIDKTG</sequence>
<keyword evidence="2" id="KW-1185">Reference proteome</keyword>
<dbReference type="Proteomes" id="UP001230649">
    <property type="component" value="Unassembled WGS sequence"/>
</dbReference>
<comment type="caution">
    <text evidence="1">The sequence shown here is derived from an EMBL/GenBank/DDBJ whole genome shotgun (WGS) entry which is preliminary data.</text>
</comment>
<reference evidence="1" key="1">
    <citation type="submission" date="2023-04" db="EMBL/GenBank/DDBJ databases">
        <title>Draft Genome sequencing of Naganishia species isolated from polar environments using Oxford Nanopore Technology.</title>
        <authorList>
            <person name="Leo P."/>
            <person name="Venkateswaran K."/>
        </authorList>
    </citation>
    <scope>NUCLEOTIDE SEQUENCE</scope>
    <source>
        <strain evidence="1">MNA-CCFEE 5262</strain>
    </source>
</reference>
<protein>
    <submittedName>
        <fullName evidence="1">Uncharacterized protein</fullName>
    </submittedName>
</protein>
<proteinExistence type="predicted"/>